<name>A0A135S344_9PEZI</name>
<evidence type="ECO:0000313" key="1">
    <source>
        <dbReference type="EMBL" id="KXH30299.1"/>
    </source>
</evidence>
<dbReference type="STRING" id="1209931.A0A135S344"/>
<evidence type="ECO:0000313" key="2">
    <source>
        <dbReference type="Proteomes" id="UP000070121"/>
    </source>
</evidence>
<protein>
    <submittedName>
        <fullName evidence="1">Uncharacterized protein</fullName>
    </submittedName>
</protein>
<comment type="caution">
    <text evidence="1">The sequence shown here is derived from an EMBL/GenBank/DDBJ whole genome shotgun (WGS) entry which is preliminary data.</text>
</comment>
<dbReference type="PANTHER" id="PTHR38795:SF1">
    <property type="entry name" value="DUF6604 DOMAIN-CONTAINING PROTEIN"/>
    <property type="match status" value="1"/>
</dbReference>
<dbReference type="EMBL" id="JFFI01002561">
    <property type="protein sequence ID" value="KXH30299.1"/>
    <property type="molecule type" value="Genomic_DNA"/>
</dbReference>
<dbReference type="Proteomes" id="UP000070121">
    <property type="component" value="Unassembled WGS sequence"/>
</dbReference>
<dbReference type="AlphaFoldDB" id="A0A135S344"/>
<sequence length="349" mass="37627">MCALSLQSFVAMMNELTTTRKSLETHLEFHNGLKLKIWPTSNDYRMQTLCAKAYTEMGLPMPAAMQPHRIMKYSPVMAGLYLFRIRVQVYTYSFAVANAWGSIMTAAHLYNAPACGGLDGGSVARHGEVLPPDGFSAATFATNRWPNVPVTSRSGPRGIKEGAPVSWAMTDAKVFSSADVDWTPELLDDINGGPEIDFGSSTAKARAGGTDENMTGGGLAPEDLTLSLVLALHAESLEMAFPWLLMHRGCWRFLRAVKDHCDPLLRELCTHASLTKEANLPSVVGFILKAAAKGVDGGLQDKTLLTSAAEVYNGSLSTEAGKKVLEVARGFGLIIDYEFAASTSITTSI</sequence>
<dbReference type="PANTHER" id="PTHR38795">
    <property type="entry name" value="DUF6604 DOMAIN-CONTAINING PROTEIN"/>
    <property type="match status" value="1"/>
</dbReference>
<keyword evidence="2" id="KW-1185">Reference proteome</keyword>
<organism evidence="1 2">
    <name type="scientific">Colletotrichum salicis</name>
    <dbReference type="NCBI Taxonomy" id="1209931"/>
    <lineage>
        <taxon>Eukaryota</taxon>
        <taxon>Fungi</taxon>
        <taxon>Dikarya</taxon>
        <taxon>Ascomycota</taxon>
        <taxon>Pezizomycotina</taxon>
        <taxon>Sordariomycetes</taxon>
        <taxon>Hypocreomycetidae</taxon>
        <taxon>Glomerellales</taxon>
        <taxon>Glomerellaceae</taxon>
        <taxon>Colletotrichum</taxon>
        <taxon>Colletotrichum acutatum species complex</taxon>
    </lineage>
</organism>
<proteinExistence type="predicted"/>
<accession>A0A135S344</accession>
<gene>
    <name evidence="1" type="ORF">CSAL01_11686</name>
</gene>
<dbReference type="OrthoDB" id="5238236at2759"/>
<reference evidence="1 2" key="1">
    <citation type="submission" date="2014-02" db="EMBL/GenBank/DDBJ databases">
        <title>The genome sequence of Colletotrichum salicis CBS 607.94.</title>
        <authorList>
            <person name="Baroncelli R."/>
            <person name="Thon M.R."/>
        </authorList>
    </citation>
    <scope>NUCLEOTIDE SEQUENCE [LARGE SCALE GENOMIC DNA]</scope>
    <source>
        <strain evidence="1 2">CBS 607.94</strain>
    </source>
</reference>